<dbReference type="GO" id="GO:0046872">
    <property type="term" value="F:metal ion binding"/>
    <property type="evidence" value="ECO:0007669"/>
    <property type="project" value="InterPro"/>
</dbReference>
<dbReference type="SUPFAM" id="SSF56059">
    <property type="entry name" value="Glutathione synthetase ATP-binding domain-like"/>
    <property type="match status" value="1"/>
</dbReference>
<dbReference type="GO" id="GO:0004638">
    <property type="term" value="F:phosphoribosylaminoimidazole carboxylase activity"/>
    <property type="evidence" value="ECO:0007669"/>
    <property type="project" value="InterPro"/>
</dbReference>
<dbReference type="NCBIfam" id="TIGR01161">
    <property type="entry name" value="purK"/>
    <property type="match status" value="1"/>
</dbReference>
<dbReference type="HAMAP" id="MF_01928">
    <property type="entry name" value="PurK"/>
    <property type="match status" value="1"/>
</dbReference>
<evidence type="ECO:0000313" key="7">
    <source>
        <dbReference type="EMBL" id="QEC54559.1"/>
    </source>
</evidence>
<comment type="function">
    <text evidence="5">Catalyzes the ATP-dependent conversion of 5-aminoimidazole ribonucleotide (AIR) and HCO(3)- to N5-carboxyaminoimidazole ribonucleotide (N5-CAIR).</text>
</comment>
<dbReference type="Gene3D" id="3.30.470.20">
    <property type="entry name" value="ATP-grasp fold, B domain"/>
    <property type="match status" value="1"/>
</dbReference>
<dbReference type="GO" id="GO:0006189">
    <property type="term" value="P:'de novo' IMP biosynthetic process"/>
    <property type="evidence" value="ECO:0007669"/>
    <property type="project" value="UniProtKB-UniRule"/>
</dbReference>
<proteinExistence type="inferred from homology"/>
<evidence type="ECO:0000256" key="1">
    <source>
        <dbReference type="ARBA" id="ARBA00022741"/>
    </source>
</evidence>
<dbReference type="InterPro" id="IPR005875">
    <property type="entry name" value="PurK"/>
</dbReference>
<sequence length="373" mass="41193">MQKVGILGGGQLGRMLLQAAANYPVETHVLEADDDCPAAHLCRYFVKGSIRDFDTVYNFGKSLDAVTIEIENVNIEALEKLESEGVKIFPKPSVLRIIKNKAAQKKYYSQHSIPTAAYSILSHRNEIALHQHLLPAVQKLAEGGYDGKGVEIIESLNDAHKGFEEESVLEKKVRLKKEVAQIVAVGQDGKTALYPPVEMIFNKDLNLLDYQLSPADISQKVLWKVEAIALSVVRNFGSPGLFAVELFVDENDDVLVNETAPRVHNSGHHTIEAHYSSQFDMLWRILLGYPLGNTKAIFSSAMINLVGSEGYSGPAKYEGLNDVLQIDNAFVHIYGKTHTKPGRKMGHVTVISAEKADLVHKANKVKQLLKVVS</sequence>
<feature type="binding site" evidence="4">
    <location>
        <position position="139"/>
    </location>
    <ligand>
        <name>ATP</name>
        <dbReference type="ChEBI" id="CHEBI:30616"/>
    </ligand>
</feature>
<dbReference type="InterPro" id="IPR040686">
    <property type="entry name" value="PurK_C"/>
</dbReference>
<dbReference type="UniPathway" id="UPA00074">
    <property type="reaction ID" value="UER00942"/>
</dbReference>
<evidence type="ECO:0000256" key="3">
    <source>
        <dbReference type="ARBA" id="ARBA00022840"/>
    </source>
</evidence>
<dbReference type="PANTHER" id="PTHR11609:SF5">
    <property type="entry name" value="PHOSPHORIBOSYLAMINOIMIDAZOLE CARBOXYLASE"/>
    <property type="match status" value="1"/>
</dbReference>
<evidence type="ECO:0000313" key="8">
    <source>
        <dbReference type="Proteomes" id="UP000321204"/>
    </source>
</evidence>
<accession>A0A5B8UEL3</accession>
<dbReference type="KEGG" id="fgg:FSB75_01125"/>
<dbReference type="GO" id="GO:0034028">
    <property type="term" value="F:5-(carboxyamino)imidazole ribonucleotide synthase activity"/>
    <property type="evidence" value="ECO:0007669"/>
    <property type="project" value="UniProtKB-UniRule"/>
</dbReference>
<dbReference type="PROSITE" id="PS50975">
    <property type="entry name" value="ATP_GRASP"/>
    <property type="match status" value="1"/>
</dbReference>
<dbReference type="Pfam" id="PF02222">
    <property type="entry name" value="ATP-grasp"/>
    <property type="match status" value="1"/>
</dbReference>
<evidence type="ECO:0000256" key="4">
    <source>
        <dbReference type="HAMAP-Rule" id="MF_01928"/>
    </source>
</evidence>
<dbReference type="OrthoDB" id="9804625at2"/>
<dbReference type="NCBIfam" id="NF004679">
    <property type="entry name" value="PRK06019.1-5"/>
    <property type="match status" value="1"/>
</dbReference>
<protein>
    <recommendedName>
        <fullName evidence="4 5">N5-carboxyaminoimidazole ribonucleotide synthase</fullName>
        <shortName evidence="4 5">N5-CAIR synthase</shortName>
        <ecNumber evidence="4 5">6.3.4.18</ecNumber>
    </recommendedName>
    <alternativeName>
        <fullName evidence="4 5">5-(carboxyamino)imidazole ribonucleotide synthetase</fullName>
    </alternativeName>
</protein>
<dbReference type="AlphaFoldDB" id="A0A5B8UEL3"/>
<dbReference type="SUPFAM" id="SSF52440">
    <property type="entry name" value="PreATP-grasp domain"/>
    <property type="match status" value="1"/>
</dbReference>
<evidence type="ECO:0000259" key="6">
    <source>
        <dbReference type="PROSITE" id="PS50975"/>
    </source>
</evidence>
<keyword evidence="1 4" id="KW-0547">Nucleotide-binding</keyword>
<dbReference type="Pfam" id="PF17769">
    <property type="entry name" value="PurK_C"/>
    <property type="match status" value="1"/>
</dbReference>
<dbReference type="RefSeq" id="WP_146781603.1">
    <property type="nucleotide sequence ID" value="NZ_BAABIO010000006.1"/>
</dbReference>
<dbReference type="InterPro" id="IPR011761">
    <property type="entry name" value="ATP-grasp"/>
</dbReference>
<dbReference type="InterPro" id="IPR016185">
    <property type="entry name" value="PreATP-grasp_dom_sf"/>
</dbReference>
<gene>
    <name evidence="4 5" type="primary">purK</name>
    <name evidence="7" type="ORF">FSB75_01125</name>
</gene>
<dbReference type="GO" id="GO:0005524">
    <property type="term" value="F:ATP binding"/>
    <property type="evidence" value="ECO:0007669"/>
    <property type="project" value="UniProtKB-UniRule"/>
</dbReference>
<evidence type="ECO:0000256" key="2">
    <source>
        <dbReference type="ARBA" id="ARBA00022755"/>
    </source>
</evidence>
<keyword evidence="4 5" id="KW-0436">Ligase</keyword>
<dbReference type="Proteomes" id="UP000321204">
    <property type="component" value="Chromosome"/>
</dbReference>
<keyword evidence="2 4" id="KW-0658">Purine biosynthesis</keyword>
<dbReference type="InterPro" id="IPR013815">
    <property type="entry name" value="ATP_grasp_subdomain_1"/>
</dbReference>
<comment type="similarity">
    <text evidence="4 5">Belongs to the PurK/PurT family.</text>
</comment>
<feature type="binding site" evidence="4">
    <location>
        <begin position="257"/>
        <end position="258"/>
    </location>
    <ligand>
        <name>ATP</name>
        <dbReference type="ChEBI" id="CHEBI:30616"/>
    </ligand>
</feature>
<dbReference type="Gene3D" id="3.30.1490.20">
    <property type="entry name" value="ATP-grasp fold, A domain"/>
    <property type="match status" value="1"/>
</dbReference>
<dbReference type="EC" id="6.3.4.18" evidence="4 5"/>
<feature type="binding site" evidence="4">
    <location>
        <position position="178"/>
    </location>
    <ligand>
        <name>ATP</name>
        <dbReference type="ChEBI" id="CHEBI:30616"/>
    </ligand>
</feature>
<feature type="binding site" evidence="4">
    <location>
        <begin position="170"/>
        <end position="173"/>
    </location>
    <ligand>
        <name>ATP</name>
        <dbReference type="ChEBI" id="CHEBI:30616"/>
    </ligand>
</feature>
<comment type="subunit">
    <text evidence="4 5">Homodimer.</text>
</comment>
<comment type="function">
    <text evidence="4">Catalyzes the ATP-dependent conversion of 5-aminoimidazole ribonucleotide (AIR) and HCO(3)(-) to N5-carboxyaminoimidazole ribonucleotide (N5-CAIR).</text>
</comment>
<comment type="pathway">
    <text evidence="4 5">Purine metabolism; IMP biosynthesis via de novo pathway; 5-amino-1-(5-phospho-D-ribosyl)imidazole-4-carboxylate from 5-amino-1-(5-phospho-D-ribosyl)imidazole (N5-CAIR route): step 1/2.</text>
</comment>
<feature type="domain" description="ATP-grasp" evidence="6">
    <location>
        <begin position="105"/>
        <end position="287"/>
    </location>
</feature>
<dbReference type="Pfam" id="PF22660">
    <property type="entry name" value="RS_preATP-grasp-like"/>
    <property type="match status" value="1"/>
</dbReference>
<feature type="binding site" evidence="4">
    <location>
        <position position="101"/>
    </location>
    <ligand>
        <name>ATP</name>
        <dbReference type="ChEBI" id="CHEBI:30616"/>
    </ligand>
</feature>
<evidence type="ECO:0000256" key="5">
    <source>
        <dbReference type="RuleBase" id="RU361200"/>
    </source>
</evidence>
<comment type="catalytic activity">
    <reaction evidence="4 5">
        <text>5-amino-1-(5-phospho-beta-D-ribosyl)imidazole + hydrogencarbonate + ATP = 5-carboxyamino-1-(5-phospho-D-ribosyl)imidazole + ADP + phosphate + 2 H(+)</text>
        <dbReference type="Rhea" id="RHEA:19317"/>
        <dbReference type="ChEBI" id="CHEBI:15378"/>
        <dbReference type="ChEBI" id="CHEBI:17544"/>
        <dbReference type="ChEBI" id="CHEBI:30616"/>
        <dbReference type="ChEBI" id="CHEBI:43474"/>
        <dbReference type="ChEBI" id="CHEBI:58730"/>
        <dbReference type="ChEBI" id="CHEBI:137981"/>
        <dbReference type="ChEBI" id="CHEBI:456216"/>
        <dbReference type="EC" id="6.3.4.18"/>
    </reaction>
</comment>
<organism evidence="7 8">
    <name type="scientific">Flavisolibacter ginsenosidimutans</name>
    <dbReference type="NCBI Taxonomy" id="661481"/>
    <lineage>
        <taxon>Bacteria</taxon>
        <taxon>Pseudomonadati</taxon>
        <taxon>Bacteroidota</taxon>
        <taxon>Chitinophagia</taxon>
        <taxon>Chitinophagales</taxon>
        <taxon>Chitinophagaceae</taxon>
        <taxon>Flavisolibacter</taxon>
    </lineage>
</organism>
<dbReference type="InterPro" id="IPR011054">
    <property type="entry name" value="Rudment_hybrid_motif"/>
</dbReference>
<keyword evidence="8" id="KW-1185">Reference proteome</keyword>
<dbReference type="InterPro" id="IPR003135">
    <property type="entry name" value="ATP-grasp_carboxylate-amine"/>
</dbReference>
<name>A0A5B8UEL3_9BACT</name>
<dbReference type="Gene3D" id="3.40.50.20">
    <property type="match status" value="1"/>
</dbReference>
<reference evidence="7 8" key="1">
    <citation type="journal article" date="2015" name="Int. J. Syst. Evol. Microbiol.">
        <title>Flavisolibacter ginsenosidimutans sp. nov., with ginsenoside-converting activity isolated from soil used for cultivating ginseng.</title>
        <authorList>
            <person name="Zhao Y."/>
            <person name="Liu Q."/>
            <person name="Kang M.S."/>
            <person name="Jin F."/>
            <person name="Yu H."/>
            <person name="Im W.T."/>
        </authorList>
    </citation>
    <scope>NUCLEOTIDE SEQUENCE [LARGE SCALE GENOMIC DNA]</scope>
    <source>
        <strain evidence="7 8">Gsoil 636</strain>
    </source>
</reference>
<dbReference type="PANTHER" id="PTHR11609">
    <property type="entry name" value="PURINE BIOSYNTHESIS PROTEIN 6/7, PUR6/7"/>
    <property type="match status" value="1"/>
</dbReference>
<keyword evidence="3 4" id="KW-0067">ATP-binding</keyword>
<dbReference type="EMBL" id="CP042433">
    <property type="protein sequence ID" value="QEC54559.1"/>
    <property type="molecule type" value="Genomic_DNA"/>
</dbReference>
<comment type="caution">
    <text evidence="4">Lacks conserved residue(s) required for the propagation of feature annotation.</text>
</comment>
<dbReference type="InterPro" id="IPR054350">
    <property type="entry name" value="PurT/PurK_preATP-grasp"/>
</dbReference>
<dbReference type="SUPFAM" id="SSF51246">
    <property type="entry name" value="Rudiment single hybrid motif"/>
    <property type="match status" value="1"/>
</dbReference>